<proteinExistence type="predicted"/>
<dbReference type="EMBL" id="CAJNDS010002314">
    <property type="protein sequence ID" value="CAE7427238.1"/>
    <property type="molecule type" value="Genomic_DNA"/>
</dbReference>
<reference evidence="1" key="1">
    <citation type="submission" date="2021-02" db="EMBL/GenBank/DDBJ databases">
        <authorList>
            <person name="Dougan E. K."/>
            <person name="Rhodes N."/>
            <person name="Thang M."/>
            <person name="Chan C."/>
        </authorList>
    </citation>
    <scope>NUCLEOTIDE SEQUENCE</scope>
</reference>
<keyword evidence="2" id="KW-1185">Reference proteome</keyword>
<evidence type="ECO:0000313" key="1">
    <source>
        <dbReference type="EMBL" id="CAE7427238.1"/>
    </source>
</evidence>
<evidence type="ECO:0000313" key="2">
    <source>
        <dbReference type="Proteomes" id="UP000604046"/>
    </source>
</evidence>
<organism evidence="1 2">
    <name type="scientific">Symbiodinium natans</name>
    <dbReference type="NCBI Taxonomy" id="878477"/>
    <lineage>
        <taxon>Eukaryota</taxon>
        <taxon>Sar</taxon>
        <taxon>Alveolata</taxon>
        <taxon>Dinophyceae</taxon>
        <taxon>Suessiales</taxon>
        <taxon>Symbiodiniaceae</taxon>
        <taxon>Symbiodinium</taxon>
    </lineage>
</organism>
<dbReference type="AlphaFoldDB" id="A0A812R9B6"/>
<sequence>MDLPEVPSLRWQVSQALMLVLLLRLSGEAAWASLERFWRFSFLELDECHVAWTLPRADAAGRVVRYAMWNESRQGRLPWKVLVSLRRALLGRWLNLQSACVSNTLIRAAHQVLTFRMLRGFGEHSLLEIDDFGDETWEFDQPMEEAPADNDIFHAPLDTSLLAGECEYDGDSEVCSSHSMEAERRCLPLVLLRMLCVYAQLDLCSVPRAADVVQHARVGRCKASHFLSALRRAEADATSELFQNAALCGNLEVDATCIGKFHVRSSNVHYAAQIAKLNQKIAKKKLPMPKSFLAHVPVLGIRERSGPPYIWVGDPVLTLPKSRPPTESSQQVASSKLFDLVKGRSRKRCIFPDGNVAWQSAAEARGLPVEPVTHQLRVLTRPYSPACTAISALAGTQCIDRSWEGLKQFLPKHLVLKVQGALNEEVPKTVHQWMWRMHVFHEGYLSPADFLNKLRTIV</sequence>
<accession>A0A812R9B6</accession>
<name>A0A812R9B6_9DINO</name>
<comment type="caution">
    <text evidence="1">The sequence shown here is derived from an EMBL/GenBank/DDBJ whole genome shotgun (WGS) entry which is preliminary data.</text>
</comment>
<gene>
    <name evidence="1" type="ORF">SNAT2548_LOCUS23231</name>
</gene>
<dbReference type="Proteomes" id="UP000604046">
    <property type="component" value="Unassembled WGS sequence"/>
</dbReference>
<protein>
    <submittedName>
        <fullName evidence="1">Uncharacterized protein</fullName>
    </submittedName>
</protein>